<accession>A0A3E4QJQ7</accession>
<sequence length="113" mass="13245">MKTREIHTFISPFHFSALELPFYAQSPSHREFAIKNFLFIVFIILLRLKIKFFCAIPCKLKKNNLYLRLGKNNLNVHAYEDNVDFTNFSPLDIKNATFGSRGRYAGLYEKALH</sequence>
<dbReference type="EMBL" id="QSRD01000048">
    <property type="protein sequence ID" value="RGK98558.1"/>
    <property type="molecule type" value="Genomic_DNA"/>
</dbReference>
<protein>
    <submittedName>
        <fullName evidence="1">Uncharacterized protein</fullName>
    </submittedName>
</protein>
<reference evidence="1 2" key="1">
    <citation type="submission" date="2018-08" db="EMBL/GenBank/DDBJ databases">
        <title>A genome reference for cultivated species of the human gut microbiota.</title>
        <authorList>
            <person name="Zou Y."/>
            <person name="Xue W."/>
            <person name="Luo G."/>
        </authorList>
    </citation>
    <scope>NUCLEOTIDE SEQUENCE [LARGE SCALE GENOMIC DNA]</scope>
    <source>
        <strain evidence="1 2">TF09-12</strain>
    </source>
</reference>
<organism evidence="1 2">
    <name type="scientific">Prevotella disiens</name>
    <dbReference type="NCBI Taxonomy" id="28130"/>
    <lineage>
        <taxon>Bacteria</taxon>
        <taxon>Pseudomonadati</taxon>
        <taxon>Bacteroidota</taxon>
        <taxon>Bacteroidia</taxon>
        <taxon>Bacteroidales</taxon>
        <taxon>Prevotellaceae</taxon>
        <taxon>Prevotella</taxon>
    </lineage>
</organism>
<evidence type="ECO:0000313" key="2">
    <source>
        <dbReference type="Proteomes" id="UP000260835"/>
    </source>
</evidence>
<evidence type="ECO:0000313" key="1">
    <source>
        <dbReference type="EMBL" id="RGK98558.1"/>
    </source>
</evidence>
<comment type="caution">
    <text evidence="1">The sequence shown here is derived from an EMBL/GenBank/DDBJ whole genome shotgun (WGS) entry which is preliminary data.</text>
</comment>
<name>A0A3E4QJQ7_9BACT</name>
<dbReference type="AlphaFoldDB" id="A0A3E4QJQ7"/>
<dbReference type="Proteomes" id="UP000260835">
    <property type="component" value="Unassembled WGS sequence"/>
</dbReference>
<gene>
    <name evidence="1" type="ORF">DXC89_07225</name>
</gene>
<proteinExistence type="predicted"/>